<dbReference type="GO" id="GO:0003677">
    <property type="term" value="F:DNA binding"/>
    <property type="evidence" value="ECO:0007669"/>
    <property type="project" value="UniProtKB-KW"/>
</dbReference>
<dbReference type="InterPro" id="IPR036388">
    <property type="entry name" value="WH-like_DNA-bd_sf"/>
</dbReference>
<evidence type="ECO:0000313" key="5">
    <source>
        <dbReference type="EMBL" id="URF06965.1"/>
    </source>
</evidence>
<dbReference type="InterPro" id="IPR008920">
    <property type="entry name" value="TF_FadR/GntR_C"/>
</dbReference>
<dbReference type="Gene3D" id="1.20.120.530">
    <property type="entry name" value="GntR ligand-binding domain-like"/>
    <property type="match status" value="1"/>
</dbReference>
<dbReference type="GO" id="GO:0003700">
    <property type="term" value="F:DNA-binding transcription factor activity"/>
    <property type="evidence" value="ECO:0007669"/>
    <property type="project" value="InterPro"/>
</dbReference>
<organism evidence="5 6">
    <name type="scientific">Cupriavidus campinensis</name>
    <dbReference type="NCBI Taxonomy" id="151783"/>
    <lineage>
        <taxon>Bacteria</taxon>
        <taxon>Pseudomonadati</taxon>
        <taxon>Pseudomonadota</taxon>
        <taxon>Betaproteobacteria</taxon>
        <taxon>Burkholderiales</taxon>
        <taxon>Burkholderiaceae</taxon>
        <taxon>Cupriavidus</taxon>
    </lineage>
</organism>
<evidence type="ECO:0000256" key="3">
    <source>
        <dbReference type="ARBA" id="ARBA00023163"/>
    </source>
</evidence>
<dbReference type="SUPFAM" id="SSF48008">
    <property type="entry name" value="GntR ligand-binding domain-like"/>
    <property type="match status" value="1"/>
</dbReference>
<dbReference type="InterPro" id="IPR000524">
    <property type="entry name" value="Tscrpt_reg_HTH_GntR"/>
</dbReference>
<reference evidence="5" key="1">
    <citation type="journal article" date="2022" name="Microbiol. Resour. Announc.">
        <title>Genome Sequence of Cupriavidus campinensis Strain G5, a Member of a Bacterial Consortium Capable of Polyethylene Degradation.</title>
        <authorList>
            <person name="Schneider B."/>
            <person name="Pfeiffer F."/>
            <person name="Dyall-Smith M."/>
            <person name="Kunte H.J."/>
        </authorList>
    </citation>
    <scope>NUCLEOTIDE SEQUENCE</scope>
    <source>
        <strain evidence="5">G5</strain>
    </source>
</reference>
<feature type="domain" description="HTH gntR-type" evidence="4">
    <location>
        <begin position="15"/>
        <end position="82"/>
    </location>
</feature>
<accession>A0AAE9I5R4</accession>
<dbReference type="Gene3D" id="1.10.10.10">
    <property type="entry name" value="Winged helix-like DNA-binding domain superfamily/Winged helix DNA-binding domain"/>
    <property type="match status" value="1"/>
</dbReference>
<dbReference type="Proteomes" id="UP001056132">
    <property type="component" value="Chromosome 2"/>
</dbReference>
<evidence type="ECO:0000259" key="4">
    <source>
        <dbReference type="PROSITE" id="PS50949"/>
    </source>
</evidence>
<evidence type="ECO:0000256" key="1">
    <source>
        <dbReference type="ARBA" id="ARBA00023015"/>
    </source>
</evidence>
<dbReference type="KEGG" id="ccam:M5D45_28300"/>
<proteinExistence type="predicted"/>
<evidence type="ECO:0000313" key="6">
    <source>
        <dbReference type="Proteomes" id="UP001056132"/>
    </source>
</evidence>
<dbReference type="CDD" id="cd07377">
    <property type="entry name" value="WHTH_GntR"/>
    <property type="match status" value="1"/>
</dbReference>
<dbReference type="PROSITE" id="PS50949">
    <property type="entry name" value="HTH_GNTR"/>
    <property type="match status" value="1"/>
</dbReference>
<sequence>MTANPTTPSQAVDRQILHVAVAQRLRTMIMEGDLAPGTRLNERVLCDLLQVSRTPLREAFKVLASDGLVTLLPNRGAEVVVLSKESIDHLFEMMGALEATSGELACQRITDAELVEIRAMHYEMLACHARRDLPNYYALNRRIHDAINAAARNPILEETYRRINLRIQALRFRSNFDQDKWDLAVREHGAMLDALAKRDGAALRDILRAHLQHKHDALIAELERAQDAAA</sequence>
<dbReference type="SMART" id="SM00895">
    <property type="entry name" value="FCD"/>
    <property type="match status" value="1"/>
</dbReference>
<keyword evidence="3" id="KW-0804">Transcription</keyword>
<dbReference type="InterPro" id="IPR011711">
    <property type="entry name" value="GntR_C"/>
</dbReference>
<dbReference type="SMART" id="SM00345">
    <property type="entry name" value="HTH_GNTR"/>
    <property type="match status" value="1"/>
</dbReference>
<dbReference type="RefSeq" id="WP_149138446.1">
    <property type="nucleotide sequence ID" value="NZ_CAJPVH010000002.1"/>
</dbReference>
<dbReference type="PANTHER" id="PTHR43537:SF50">
    <property type="entry name" value="TRANSCRIPTIONAL REGULATORY PROTEIN"/>
    <property type="match status" value="1"/>
</dbReference>
<reference evidence="5" key="2">
    <citation type="submission" date="2022-05" db="EMBL/GenBank/DDBJ databases">
        <authorList>
            <person name="Kunte H.-J."/>
        </authorList>
    </citation>
    <scope>NUCLEOTIDE SEQUENCE</scope>
    <source>
        <strain evidence="5">G5</strain>
    </source>
</reference>
<protein>
    <submittedName>
        <fullName evidence="5">GntR family transcriptional regulator</fullName>
    </submittedName>
</protein>
<name>A0AAE9I5R4_9BURK</name>
<gene>
    <name evidence="5" type="ORF">M5D45_28300</name>
</gene>
<evidence type="ECO:0000256" key="2">
    <source>
        <dbReference type="ARBA" id="ARBA00023125"/>
    </source>
</evidence>
<keyword evidence="2" id="KW-0238">DNA-binding</keyword>
<dbReference type="SUPFAM" id="SSF46785">
    <property type="entry name" value="Winged helix' DNA-binding domain"/>
    <property type="match status" value="1"/>
</dbReference>
<dbReference type="Pfam" id="PF07729">
    <property type="entry name" value="FCD"/>
    <property type="match status" value="1"/>
</dbReference>
<dbReference type="EMBL" id="CP097331">
    <property type="protein sequence ID" value="URF06965.1"/>
    <property type="molecule type" value="Genomic_DNA"/>
</dbReference>
<keyword evidence="1" id="KW-0805">Transcription regulation</keyword>
<dbReference type="AlphaFoldDB" id="A0AAE9I5R4"/>
<dbReference type="PANTHER" id="PTHR43537">
    <property type="entry name" value="TRANSCRIPTIONAL REGULATOR, GNTR FAMILY"/>
    <property type="match status" value="1"/>
</dbReference>
<dbReference type="InterPro" id="IPR036390">
    <property type="entry name" value="WH_DNA-bd_sf"/>
</dbReference>
<dbReference type="Pfam" id="PF00392">
    <property type="entry name" value="GntR"/>
    <property type="match status" value="1"/>
</dbReference>